<evidence type="ECO:0000313" key="5">
    <source>
        <dbReference type="EMBL" id="AOO83925.1"/>
    </source>
</evidence>
<proteinExistence type="predicted"/>
<dbReference type="EMBL" id="CP017147">
    <property type="protein sequence ID" value="AOO83925.1"/>
    <property type="molecule type" value="Genomic_DNA"/>
</dbReference>
<dbReference type="InterPro" id="IPR027417">
    <property type="entry name" value="P-loop_NTPase"/>
</dbReference>
<dbReference type="InterPro" id="IPR032823">
    <property type="entry name" value="BCA_ABC_TP_C"/>
</dbReference>
<dbReference type="STRING" id="1526658.BHK69_28875"/>
<name>A0A1D7U963_9HYPH</name>
<dbReference type="SMART" id="SM00382">
    <property type="entry name" value="AAA"/>
    <property type="match status" value="1"/>
</dbReference>
<dbReference type="PANTHER" id="PTHR45772:SF9">
    <property type="entry name" value="CONSERVED COMPONENT OF ABC TRANSPORTER FOR NATURAL AMINO ACIDS"/>
    <property type="match status" value="1"/>
</dbReference>
<dbReference type="Pfam" id="PF12399">
    <property type="entry name" value="BCA_ABC_TP_C"/>
    <property type="match status" value="1"/>
</dbReference>
<keyword evidence="6" id="KW-1185">Reference proteome</keyword>
<evidence type="ECO:0000256" key="2">
    <source>
        <dbReference type="ARBA" id="ARBA00022741"/>
    </source>
</evidence>
<evidence type="ECO:0000256" key="1">
    <source>
        <dbReference type="ARBA" id="ARBA00022448"/>
    </source>
</evidence>
<dbReference type="Proteomes" id="UP000094969">
    <property type="component" value="Chromosome"/>
</dbReference>
<evidence type="ECO:0000259" key="4">
    <source>
        <dbReference type="PROSITE" id="PS50893"/>
    </source>
</evidence>
<dbReference type="Pfam" id="PF00005">
    <property type="entry name" value="ABC_tran"/>
    <property type="match status" value="1"/>
</dbReference>
<dbReference type="InterPro" id="IPR051120">
    <property type="entry name" value="ABC_AA/LPS_Transport"/>
</dbReference>
<dbReference type="PANTHER" id="PTHR45772">
    <property type="entry name" value="CONSERVED COMPONENT OF ABC TRANSPORTER FOR NATURAL AMINO ACIDS-RELATED"/>
    <property type="match status" value="1"/>
</dbReference>
<dbReference type="GO" id="GO:0005886">
    <property type="term" value="C:plasma membrane"/>
    <property type="evidence" value="ECO:0007669"/>
    <property type="project" value="TreeGrafter"/>
</dbReference>
<keyword evidence="1" id="KW-0813">Transport</keyword>
<evidence type="ECO:0000313" key="6">
    <source>
        <dbReference type="Proteomes" id="UP000094969"/>
    </source>
</evidence>
<dbReference type="SUPFAM" id="SSF52540">
    <property type="entry name" value="P-loop containing nucleoside triphosphate hydrolases"/>
    <property type="match status" value="1"/>
</dbReference>
<dbReference type="GO" id="GO:0016887">
    <property type="term" value="F:ATP hydrolysis activity"/>
    <property type="evidence" value="ECO:0007669"/>
    <property type="project" value="InterPro"/>
</dbReference>
<protein>
    <submittedName>
        <fullName evidence="5">ABC transporter ATP-binding protein</fullName>
    </submittedName>
</protein>
<dbReference type="RefSeq" id="WP_069693119.1">
    <property type="nucleotide sequence ID" value="NZ_CP017147.1"/>
</dbReference>
<dbReference type="CDD" id="cd03219">
    <property type="entry name" value="ABC_Mj1267_LivG_branched"/>
    <property type="match status" value="1"/>
</dbReference>
<dbReference type="KEGG" id="bvv:BHK69_28875"/>
<dbReference type="PROSITE" id="PS50893">
    <property type="entry name" value="ABC_TRANSPORTER_2"/>
    <property type="match status" value="1"/>
</dbReference>
<dbReference type="InterPro" id="IPR003593">
    <property type="entry name" value="AAA+_ATPase"/>
</dbReference>
<evidence type="ECO:0000256" key="3">
    <source>
        <dbReference type="ARBA" id="ARBA00022840"/>
    </source>
</evidence>
<organism evidence="5 6">
    <name type="scientific">Bosea vaviloviae</name>
    <dbReference type="NCBI Taxonomy" id="1526658"/>
    <lineage>
        <taxon>Bacteria</taxon>
        <taxon>Pseudomonadati</taxon>
        <taxon>Pseudomonadota</taxon>
        <taxon>Alphaproteobacteria</taxon>
        <taxon>Hyphomicrobiales</taxon>
        <taxon>Boseaceae</taxon>
        <taxon>Bosea</taxon>
    </lineage>
</organism>
<gene>
    <name evidence="5" type="ORF">BHK69_28875</name>
</gene>
<dbReference type="Gene3D" id="3.40.50.300">
    <property type="entry name" value="P-loop containing nucleotide triphosphate hydrolases"/>
    <property type="match status" value="1"/>
</dbReference>
<sequence length="251" mass="26155">MLAVETITKRFGGLVAVNAASLKVAAGSITGLIGPNGAGKTTLFAVIAGFEKASEGRILFAGQDITAQPAHLRAQAGIARTFQIVQPFAGLSVVENIAVGAYLRHSGRAEAQARAREVASLVGLGAMLDQPASSLTVSGRKRLELARALATEPKLLLLDEVLAGLNPSEIRDMIPVIRQIRDRGITILMVEHVMQAVMSLCEDIHVLAQGRIIAQGTPSEIATNPAVIEAYLGQGAAKRLQGSAGMGADHA</sequence>
<keyword evidence="2" id="KW-0547">Nucleotide-binding</keyword>
<reference evidence="5 6" key="1">
    <citation type="journal article" date="2015" name="Antonie Van Leeuwenhoek">
        <title>Bosea vaviloviae sp. nov., a new species of slow-growing rhizobia isolated from nodules of the relict species Vavilovia formosa (Stev.) Fed.</title>
        <authorList>
            <person name="Safronova V.I."/>
            <person name="Kuznetsova I.G."/>
            <person name="Sazanova A.L."/>
            <person name="Kimeklis A.K."/>
            <person name="Belimov A.A."/>
            <person name="Andronov E.E."/>
            <person name="Pinaev A.G."/>
            <person name="Chizhevskaya E.P."/>
            <person name="Pukhaev A.R."/>
            <person name="Popov K.P."/>
            <person name="Willems A."/>
            <person name="Tikhonovich I.A."/>
        </authorList>
    </citation>
    <scope>NUCLEOTIDE SEQUENCE [LARGE SCALE GENOMIC DNA]</scope>
    <source>
        <strain evidence="5 6">Vaf18</strain>
    </source>
</reference>
<keyword evidence="3 5" id="KW-0067">ATP-binding</keyword>
<dbReference type="AlphaFoldDB" id="A0A1D7U963"/>
<dbReference type="InterPro" id="IPR003439">
    <property type="entry name" value="ABC_transporter-like_ATP-bd"/>
</dbReference>
<dbReference type="GO" id="GO:0005524">
    <property type="term" value="F:ATP binding"/>
    <property type="evidence" value="ECO:0007669"/>
    <property type="project" value="UniProtKB-KW"/>
</dbReference>
<accession>A0A1D7U963</accession>
<feature type="domain" description="ABC transporter" evidence="4">
    <location>
        <begin position="2"/>
        <end position="234"/>
    </location>
</feature>
<dbReference type="OrthoDB" id="9779872at2"/>